<evidence type="ECO:0000313" key="1">
    <source>
        <dbReference type="EMBL" id="ABF47365.1"/>
    </source>
</evidence>
<dbReference type="GeneID" id="5141828"/>
<protein>
    <submittedName>
        <fullName evidence="1">Ac34-like protein</fullName>
    </submittedName>
</protein>
<dbReference type="KEGG" id="vg:5141828"/>
<dbReference type="RefSeq" id="YP_717559.1">
    <property type="nucleotide sequence ID" value="NC_008293.1"/>
</dbReference>
<dbReference type="OrthoDB" id="16007at10239"/>
<evidence type="ECO:0000313" key="2">
    <source>
        <dbReference type="Proteomes" id="UP000214353"/>
    </source>
</evidence>
<sequence length="183" mass="21496">MSVNVDEFRSDLAALTAEILVKHPLDPNSRLGDVLQDMSANNMLLLKKRDEIFDIKDTNKLSEEARVYLNLLQTEKLNHCRQCYNKTDAQEVRCWFHKKYIFDKCQTKFYHEYVDFLNSEMGIISFVELYYVYLALDDVWKHNAPILLDKLTGFKSIKSLLNHYNYECEEAADTSNVECMDTD</sequence>
<name>Q0N478_9ABAC</name>
<dbReference type="Proteomes" id="UP000214353">
    <property type="component" value="Segment"/>
</dbReference>
<organism evidence="1 2">
    <name type="scientific">Clanis bilineata nucleopolyhedrovirus</name>
    <dbReference type="NCBI Taxonomy" id="1307957"/>
    <lineage>
        <taxon>Viruses</taxon>
        <taxon>Viruses incertae sedis</taxon>
        <taxon>Naldaviricetes</taxon>
        <taxon>Lefavirales</taxon>
        <taxon>Baculoviridae</taxon>
        <taxon>Alphabaculovirus</taxon>
        <taxon>Alphabaculovirus clabilineatae</taxon>
    </lineage>
</organism>
<keyword evidence="2" id="KW-1185">Reference proteome</keyword>
<accession>Q0N478</accession>
<proteinExistence type="predicted"/>
<dbReference type="Pfam" id="PF06851">
    <property type="entry name" value="DUF1247"/>
    <property type="match status" value="1"/>
</dbReference>
<reference evidence="1 2" key="1">
    <citation type="journal article" date="2009" name="BMC Genomics">
        <title>Genomic sequence, organization and characteristics of a new nucleopolyhedrovirus isolated from Clanis bilineata larva.</title>
        <authorList>
            <person name="Zhu S.Y."/>
            <person name="Yi J.P."/>
            <person name="Shen W.D."/>
            <person name="Wang L.Q."/>
            <person name="He H.G."/>
            <person name="Wang Y."/>
            <person name="Li B."/>
            <person name="Wang W.B."/>
        </authorList>
    </citation>
    <scope>NUCLEOTIDE SEQUENCE [LARGE SCALE GENOMIC DNA]</scope>
    <source>
        <strain evidence="1">DZ1</strain>
    </source>
</reference>
<dbReference type="InterPro" id="IPR009657">
    <property type="entry name" value="Protein_Ac34"/>
</dbReference>
<dbReference type="EMBL" id="DQ504428">
    <property type="protein sequence ID" value="ABF47365.1"/>
    <property type="molecule type" value="Genomic_DNA"/>
</dbReference>